<comment type="caution">
    <text evidence="3">The sequence shown here is derived from an EMBL/GenBank/DDBJ whole genome shotgun (WGS) entry which is preliminary data.</text>
</comment>
<evidence type="ECO:0000256" key="1">
    <source>
        <dbReference type="ARBA" id="ARBA00023118"/>
    </source>
</evidence>
<dbReference type="InterPro" id="IPR013414">
    <property type="entry name" value="Cas7/Cst2/DevR_sub_I-B/Tneap"/>
</dbReference>
<dbReference type="EMBL" id="SWAD01000050">
    <property type="protein sequence ID" value="TMQ76474.1"/>
    <property type="molecule type" value="Genomic_DNA"/>
</dbReference>
<dbReference type="NCBIfam" id="TIGR02585">
    <property type="entry name" value="cas_Cst2_DevR"/>
    <property type="match status" value="1"/>
</dbReference>
<keyword evidence="1" id="KW-0051">Antiviral defense</keyword>
<dbReference type="PIRSF" id="PIRSF011362">
    <property type="entry name" value="Fruiting_body_devlp_DevR"/>
    <property type="match status" value="1"/>
</dbReference>
<dbReference type="NCBIfam" id="TIGR01875">
    <property type="entry name" value="cas_MJ0381"/>
    <property type="match status" value="1"/>
</dbReference>
<reference evidence="3 4" key="1">
    <citation type="submission" date="2019-04" db="EMBL/GenBank/DDBJ databases">
        <title>A novel phosphate-accumulating bacterium identified in bioreactor for phosphate removal from wastewater.</title>
        <authorList>
            <person name="Kotlyarov R.Y."/>
            <person name="Beletsky A.V."/>
            <person name="Kallistova A.Y."/>
            <person name="Dorofeev A.G."/>
            <person name="Nikolaev Y.Y."/>
            <person name="Pimenov N.V."/>
            <person name="Ravin N.V."/>
            <person name="Mardanov A.V."/>
        </authorList>
    </citation>
    <scope>NUCLEOTIDE SEQUENCE [LARGE SCALE GENOMIC DNA]</scope>
    <source>
        <strain evidence="3 4">Bin19</strain>
    </source>
</reference>
<dbReference type="Proteomes" id="UP000306324">
    <property type="component" value="Unassembled WGS sequence"/>
</dbReference>
<evidence type="ECO:0000313" key="4">
    <source>
        <dbReference type="Proteomes" id="UP000306324"/>
    </source>
</evidence>
<dbReference type="GO" id="GO:0051607">
    <property type="term" value="P:defense response to virus"/>
    <property type="evidence" value="ECO:0007669"/>
    <property type="project" value="UniProtKB-KW"/>
</dbReference>
<accession>A0A5S4EM65</accession>
<dbReference type="InterPro" id="IPR016581">
    <property type="entry name" value="Cas7/Cst2/DevR_bac"/>
</dbReference>
<dbReference type="OrthoDB" id="9781560at2"/>
<organism evidence="3 4">
    <name type="scientific">Candidatus Accumulibacter phosphatis</name>
    <dbReference type="NCBI Taxonomy" id="327160"/>
    <lineage>
        <taxon>Bacteria</taxon>
        <taxon>Pseudomonadati</taxon>
        <taxon>Pseudomonadota</taxon>
        <taxon>Betaproteobacteria</taxon>
        <taxon>Candidatus Accumulibacter</taxon>
    </lineage>
</organism>
<dbReference type="AlphaFoldDB" id="A0A5S4EM65"/>
<dbReference type="InterPro" id="IPR010154">
    <property type="entry name" value="CRISPR-assoc_Cas7/Cst2/DevR"/>
</dbReference>
<dbReference type="Pfam" id="PF01905">
    <property type="entry name" value="DevR"/>
    <property type="match status" value="1"/>
</dbReference>
<evidence type="ECO:0000313" key="3">
    <source>
        <dbReference type="EMBL" id="TMQ76474.1"/>
    </source>
</evidence>
<protein>
    <submittedName>
        <fullName evidence="3">CRISPR-associated negative autoregulator</fullName>
    </submittedName>
</protein>
<evidence type="ECO:0000256" key="2">
    <source>
        <dbReference type="ARBA" id="ARBA00025626"/>
    </source>
</evidence>
<proteinExistence type="predicted"/>
<comment type="function">
    <text evidence="2">CRISPR (clustered regularly interspaced short palindromic repeat) is an adaptive immune system that provides protection against mobile genetic elements (viruses, transposable elements and conjugative plasmids). CRISPR clusters contain spacers, sequences complementary to antecedent mobile elements, and target invading nucleic acids. CRISPR clusters are transcribed and processed into CRISPR RNA (crRNA).</text>
</comment>
<gene>
    <name evidence="3" type="ORF">ACCUM_4324</name>
</gene>
<name>A0A5S4EM65_9PROT</name>
<dbReference type="RefSeq" id="WP_138678257.1">
    <property type="nucleotide sequence ID" value="NZ_SWAD01000050.1"/>
</dbReference>
<sequence length="304" mass="33371">MSKHLFGVIATPYGIAANNRGENEGNITTLQKLLWHGEIHTTVSAEAIRWAIRYYWQRQGIPVNREWLETENDHKWNDPRWLAWTDPSGKGKDQARLIDDDVLGYMVAEAAKDDGSDKPGSAIKRRGPLEVTRAVSLTPFVGDITFNAKSGNKTNTSLYGTEVHATRYQYGFGLTPQHLHTPANALKLVDAVAGLAEVAGNQSRFLFDFSPEAVVFRWTDDFAPRLLYGFAPVGENKLGLPDVLGRLDMGDLDPTELVVGVGRLDLLTDQTLATLAKHGLQPLGIVNAAAEVKTRIGRDLGIAS</sequence>
<keyword evidence="4" id="KW-1185">Reference proteome</keyword>